<evidence type="ECO:0000256" key="1">
    <source>
        <dbReference type="ARBA" id="ARBA00022801"/>
    </source>
</evidence>
<keyword evidence="1" id="KW-0378">Hydrolase</keyword>
<evidence type="ECO:0000256" key="3">
    <source>
        <dbReference type="ARBA" id="ARBA00023098"/>
    </source>
</evidence>
<dbReference type="AlphaFoldDB" id="A0A318GVG0"/>
<accession>A0A318GVG0</accession>
<reference evidence="4 5" key="1">
    <citation type="submission" date="2018-05" db="EMBL/GenBank/DDBJ databases">
        <title>Genomic Encyclopedia of Type Strains, Phase IV (KMG-IV): sequencing the most valuable type-strain genomes for metagenomic binning, comparative biology and taxonomic classification.</title>
        <authorList>
            <person name="Goeker M."/>
        </authorList>
    </citation>
    <scope>NUCLEOTIDE SEQUENCE [LARGE SCALE GENOMIC DNA]</scope>
    <source>
        <strain evidence="4 5">DSM 566</strain>
    </source>
</reference>
<dbReference type="OrthoDB" id="9805123at2"/>
<dbReference type="SUPFAM" id="SSF53474">
    <property type="entry name" value="alpha/beta-Hydrolases"/>
    <property type="match status" value="1"/>
</dbReference>
<comment type="caution">
    <text evidence="4">The sequence shown here is derived from an EMBL/GenBank/DDBJ whole genome shotgun (WGS) entry which is preliminary data.</text>
</comment>
<keyword evidence="2" id="KW-0442">Lipid degradation</keyword>
<dbReference type="Gene3D" id="3.40.50.1820">
    <property type="entry name" value="alpha/beta hydrolase"/>
    <property type="match status" value="1"/>
</dbReference>
<dbReference type="Proteomes" id="UP000247811">
    <property type="component" value="Unassembled WGS sequence"/>
</dbReference>
<dbReference type="RefSeq" id="WP_110402068.1">
    <property type="nucleotide sequence ID" value="NZ_QJJS01000020.1"/>
</dbReference>
<organism evidence="4 5">
    <name type="scientific">Sphaerotilus hippei</name>
    <dbReference type="NCBI Taxonomy" id="744406"/>
    <lineage>
        <taxon>Bacteria</taxon>
        <taxon>Pseudomonadati</taxon>
        <taxon>Pseudomonadota</taxon>
        <taxon>Betaproteobacteria</taxon>
        <taxon>Burkholderiales</taxon>
        <taxon>Sphaerotilaceae</taxon>
        <taxon>Sphaerotilus</taxon>
    </lineage>
</organism>
<keyword evidence="3" id="KW-0443">Lipid metabolism</keyword>
<protein>
    <recommendedName>
        <fullName evidence="6">Acetylhydrolase</fullName>
    </recommendedName>
</protein>
<dbReference type="GO" id="GO:0016042">
    <property type="term" value="P:lipid catabolic process"/>
    <property type="evidence" value="ECO:0007669"/>
    <property type="project" value="UniProtKB-KW"/>
</dbReference>
<gene>
    <name evidence="4" type="ORF">C7444_1209</name>
</gene>
<dbReference type="EMBL" id="QJJS01000020">
    <property type="protein sequence ID" value="PXW93357.1"/>
    <property type="molecule type" value="Genomic_DNA"/>
</dbReference>
<evidence type="ECO:0008006" key="6">
    <source>
        <dbReference type="Google" id="ProtNLM"/>
    </source>
</evidence>
<proteinExistence type="predicted"/>
<keyword evidence="5" id="KW-1185">Reference proteome</keyword>
<dbReference type="PANTHER" id="PTHR10272:SF0">
    <property type="entry name" value="PLATELET-ACTIVATING FACTOR ACETYLHYDROLASE"/>
    <property type="match status" value="1"/>
</dbReference>
<evidence type="ECO:0000256" key="2">
    <source>
        <dbReference type="ARBA" id="ARBA00022963"/>
    </source>
</evidence>
<dbReference type="InterPro" id="IPR029058">
    <property type="entry name" value="AB_hydrolase_fold"/>
</dbReference>
<name>A0A318GVG0_9BURK</name>
<evidence type="ECO:0000313" key="5">
    <source>
        <dbReference type="Proteomes" id="UP000247811"/>
    </source>
</evidence>
<sequence>MNWTPRRRDLLKLGLGTALLSGLRPAWSADEDSAPIRVLDLDWVDRARDRAVPVRLYLPGRDAPVALMVFSHGLFGTRLGYSYLGRHVAEHGIASLHLQHVGSDRGIWNTNVLTRLGNVLQAVRDSEATARALDLRFALDRLLAEPALGERIDAGRIVAAGHSYGANTTLLATGAHVVRSGKALSLRDDRLRGALLLSAPPFYGDADLSPILGPVQVPSLHVTNTEDTIDIPGYRSPVTDRLAVFDAIGSTQKALAVFHGGGHSVFTDRTGPGGAELNARIKEATRTLTLAFLDGLFRDGRPSAAALEPWRMRHANTLARFDLRAG</sequence>
<dbReference type="GO" id="GO:0003847">
    <property type="term" value="F:1-alkyl-2-acetylglycerophosphocholine esterase activity"/>
    <property type="evidence" value="ECO:0007669"/>
    <property type="project" value="TreeGrafter"/>
</dbReference>
<evidence type="ECO:0000313" key="4">
    <source>
        <dbReference type="EMBL" id="PXW93357.1"/>
    </source>
</evidence>
<dbReference type="PANTHER" id="PTHR10272">
    <property type="entry name" value="PLATELET-ACTIVATING FACTOR ACETYLHYDROLASE"/>
    <property type="match status" value="1"/>
</dbReference>